<dbReference type="RefSeq" id="XP_029633379.1">
    <property type="nucleotide sequence ID" value="XM_029777519.2"/>
</dbReference>
<keyword evidence="9" id="KW-1185">Reference proteome</keyword>
<feature type="compositionally biased region" description="Pro residues" evidence="6">
    <location>
        <begin position="809"/>
        <end position="822"/>
    </location>
</feature>
<dbReference type="AlphaFoldDB" id="A0A6P7S558"/>
<dbReference type="Pfam" id="PF00620">
    <property type="entry name" value="RhoGAP"/>
    <property type="match status" value="1"/>
</dbReference>
<evidence type="ECO:0000256" key="4">
    <source>
        <dbReference type="ARBA" id="ARBA00022553"/>
    </source>
</evidence>
<dbReference type="GO" id="GO:0005096">
    <property type="term" value="F:GTPase activator activity"/>
    <property type="evidence" value="ECO:0007669"/>
    <property type="project" value="UniProtKB-KW"/>
</dbReference>
<dbReference type="SMART" id="SM00324">
    <property type="entry name" value="RhoGAP"/>
    <property type="match status" value="1"/>
</dbReference>
<keyword evidence="4" id="KW-0597">Phosphoprotein</keyword>
<dbReference type="SUPFAM" id="SSF103657">
    <property type="entry name" value="BAR/IMD domain-like"/>
    <property type="match status" value="1"/>
</dbReference>
<feature type="region of interest" description="Disordered" evidence="6">
    <location>
        <begin position="801"/>
        <end position="930"/>
    </location>
</feature>
<organism evidence="9 10">
    <name type="scientific">Octopus sinensis</name>
    <name type="common">East Asian common octopus</name>
    <dbReference type="NCBI Taxonomy" id="2607531"/>
    <lineage>
        <taxon>Eukaryota</taxon>
        <taxon>Metazoa</taxon>
        <taxon>Spiralia</taxon>
        <taxon>Lophotrochozoa</taxon>
        <taxon>Mollusca</taxon>
        <taxon>Cephalopoda</taxon>
        <taxon>Coleoidea</taxon>
        <taxon>Octopodiformes</taxon>
        <taxon>Octopoda</taxon>
        <taxon>Incirrata</taxon>
        <taxon>Octopodidae</taxon>
        <taxon>Octopus</taxon>
    </lineage>
</organism>
<accession>A0A6P7S558</accession>
<protein>
    <submittedName>
        <fullName evidence="10">SH3 domain-binding protein 1 isoform X1</fullName>
    </submittedName>
</protein>
<feature type="domain" description="BAR" evidence="8">
    <location>
        <begin position="23"/>
        <end position="258"/>
    </location>
</feature>
<keyword evidence="3" id="KW-0963">Cytoplasm</keyword>
<dbReference type="GO" id="GO:0032956">
    <property type="term" value="P:regulation of actin cytoskeleton organization"/>
    <property type="evidence" value="ECO:0007669"/>
    <property type="project" value="TreeGrafter"/>
</dbReference>
<feature type="region of interest" description="Disordered" evidence="6">
    <location>
        <begin position="476"/>
        <end position="526"/>
    </location>
</feature>
<evidence type="ECO:0000256" key="5">
    <source>
        <dbReference type="SAM" id="Coils"/>
    </source>
</evidence>
<name>A0A6P7S558_9MOLL</name>
<evidence type="ECO:0000313" key="10">
    <source>
        <dbReference type="RefSeq" id="XP_029633379.1"/>
    </source>
</evidence>
<feature type="coiled-coil region" evidence="5">
    <location>
        <begin position="143"/>
        <end position="205"/>
    </location>
</feature>
<feature type="compositionally biased region" description="Pro residues" evidence="6">
    <location>
        <begin position="999"/>
        <end position="1009"/>
    </location>
</feature>
<dbReference type="InterPro" id="IPR047165">
    <property type="entry name" value="RHG17/44/SH3BP1-like"/>
</dbReference>
<feature type="compositionally biased region" description="Basic and acidic residues" evidence="6">
    <location>
        <begin position="875"/>
        <end position="902"/>
    </location>
</feature>
<evidence type="ECO:0000256" key="1">
    <source>
        <dbReference type="ARBA" id="ARBA00004514"/>
    </source>
</evidence>
<gene>
    <name evidence="10" type="primary">LOC115209239</name>
</gene>
<dbReference type="Gene3D" id="1.20.1270.60">
    <property type="entry name" value="Arfaptin homology (AH) domain/BAR domain"/>
    <property type="match status" value="1"/>
</dbReference>
<feature type="compositionally biased region" description="Polar residues" evidence="6">
    <location>
        <begin position="977"/>
        <end position="995"/>
    </location>
</feature>
<dbReference type="InterPro" id="IPR027267">
    <property type="entry name" value="AH/BAR_dom_sf"/>
</dbReference>
<dbReference type="GO" id="GO:0005829">
    <property type="term" value="C:cytosol"/>
    <property type="evidence" value="ECO:0007669"/>
    <property type="project" value="UniProtKB-SubCell"/>
</dbReference>
<dbReference type="PANTHER" id="PTHR14130">
    <property type="entry name" value="3BP-1 RELATED RHOGAP"/>
    <property type="match status" value="1"/>
</dbReference>
<evidence type="ECO:0000256" key="2">
    <source>
        <dbReference type="ARBA" id="ARBA00022468"/>
    </source>
</evidence>
<feature type="compositionally biased region" description="Polar residues" evidence="6">
    <location>
        <begin position="514"/>
        <end position="526"/>
    </location>
</feature>
<dbReference type="SMART" id="SM00721">
    <property type="entry name" value="BAR"/>
    <property type="match status" value="1"/>
</dbReference>
<dbReference type="InterPro" id="IPR008936">
    <property type="entry name" value="Rho_GTPase_activation_prot"/>
</dbReference>
<keyword evidence="2" id="KW-0343">GTPase activation</keyword>
<dbReference type="PROSITE" id="PS50238">
    <property type="entry name" value="RHOGAP"/>
    <property type="match status" value="1"/>
</dbReference>
<dbReference type="InterPro" id="IPR004148">
    <property type="entry name" value="BAR_dom"/>
</dbReference>
<reference evidence="10" key="1">
    <citation type="submission" date="2025-08" db="UniProtKB">
        <authorList>
            <consortium name="RefSeq"/>
        </authorList>
    </citation>
    <scope>IDENTIFICATION</scope>
</reference>
<feature type="region of interest" description="Disordered" evidence="6">
    <location>
        <begin position="966"/>
        <end position="1018"/>
    </location>
</feature>
<evidence type="ECO:0000313" key="9">
    <source>
        <dbReference type="Proteomes" id="UP000515154"/>
    </source>
</evidence>
<sequence>MQKMWKKENLRKNLLRVKQIADQNLGRAEKSEVLSEDLLSVEKRVEQVRSACMNTAKKLDLSIQGSGTDMEKRLKKLPETGIGHTMLESATTLGLDSVLGNVFHLCGECQNGQAKELLNYELEVENTVLNPLNLILENDIPTIVKLRKHLNKLTLDMDSARNRWTTAVRQSQLNSNNMAAAAYKADLIRGELEDAANKVDSAKDALAIEMLNFIAKENDHCEKLVALMTAQANYHRNALETIDRVIPKVKQMIDTNPVKPVYGVCLLDHLKVTERNIALVIEGCVCTLVDTGLEEEGLFRIAGMASKVKKLKASFDAGIVDMEEYEHDLHTVAGALKQYLRELPEPLLTFHLYAEFVQSVQLPQDQRLAALTATVNKLPKENYDNFRYLVKFLAKLAKCSDTNKMTASNIAIVIGPNLLWSSDESLPTVLSTGNFSVIIETIINNADYIFPGDVQFHLTATASVATNNITLQQPTTLSSDASTHHQISDLPSPSSCHKRSLSGQIPPLHKKSAPAQSSTSTAGTSMSLTTSVIPLSELSTQSAHTSTLNLHRPSADTIGTQSSGSSTLTGSSLPDKLNMVDDDTGFSNGPYQGEGLISNPLECSSTAKATNTSLDFEPGNAIKTSRSRSVPPALVSKSFHSDVYNTAFALHSLGDGNCSGYMTKVRAMWDDQFLTKQPSASTESNHLAGLSSGGAGRNGSTPADIDFSVALVDSADTINTSTNSVTSKNEVMTASTVTNALSGTSSTIQTVPKSTTRPATSTSCHTLPTPQPIAMQTGANLELSKKPQNLSTSCIATNFPSDVEATPKKPIPAKKPAPPPPPERPHSVAVSSFAQSKMSCMTWPRNTNTGGQISEEKASASSGLDTLTTNNSNSSEREKNKMPTTPEKKSEHRRLQPPERPKGPPPVVPSSCHQRSASTGSFGSSTSQCQATGTLATSLYEPNFDYETEQESGIAFNHAQSSLTNATVNDKLPGPPNSSACSSSATFTRQSSNRLSFRPVPPPPVPPPVNKVTENTQM</sequence>
<dbReference type="FunFam" id="1.10.555.10:FF:000001">
    <property type="entry name" value="Rho GTPase activating protein 44"/>
    <property type="match status" value="1"/>
</dbReference>
<evidence type="ECO:0000259" key="8">
    <source>
        <dbReference type="PROSITE" id="PS51021"/>
    </source>
</evidence>
<feature type="region of interest" description="Disordered" evidence="6">
    <location>
        <begin position="543"/>
        <end position="599"/>
    </location>
</feature>
<dbReference type="InterPro" id="IPR000198">
    <property type="entry name" value="RhoGAP_dom"/>
</dbReference>
<feature type="compositionally biased region" description="Low complexity" evidence="6">
    <location>
        <begin position="562"/>
        <end position="573"/>
    </location>
</feature>
<evidence type="ECO:0000259" key="7">
    <source>
        <dbReference type="PROSITE" id="PS50238"/>
    </source>
</evidence>
<dbReference type="FunFam" id="1.20.1270.60:FF:000053">
    <property type="entry name" value="SH3 domain-binding protein 1"/>
    <property type="match status" value="1"/>
</dbReference>
<dbReference type="CDD" id="cd07595">
    <property type="entry name" value="BAR_RhoGAP_Rich-like"/>
    <property type="match status" value="1"/>
</dbReference>
<dbReference type="SUPFAM" id="SSF48350">
    <property type="entry name" value="GTPase activation domain, GAP"/>
    <property type="match status" value="1"/>
</dbReference>
<feature type="domain" description="Rho-GAP" evidence="7">
    <location>
        <begin position="264"/>
        <end position="450"/>
    </location>
</feature>
<feature type="compositionally biased region" description="Low complexity" evidence="6">
    <location>
        <begin position="916"/>
        <end position="927"/>
    </location>
</feature>
<dbReference type="PANTHER" id="PTHR14130:SF14">
    <property type="entry name" value="RHO GTPASE-ACTIVATING PROTEIN 92B"/>
    <property type="match status" value="1"/>
</dbReference>
<proteinExistence type="predicted"/>
<dbReference type="Gene3D" id="1.10.555.10">
    <property type="entry name" value="Rho GTPase activation protein"/>
    <property type="match status" value="1"/>
</dbReference>
<keyword evidence="5" id="KW-0175">Coiled coil</keyword>
<feature type="compositionally biased region" description="Polar residues" evidence="6">
    <location>
        <begin position="745"/>
        <end position="768"/>
    </location>
</feature>
<dbReference type="KEGG" id="osn:115209239"/>
<dbReference type="Pfam" id="PF03114">
    <property type="entry name" value="BAR"/>
    <property type="match status" value="1"/>
</dbReference>
<dbReference type="GO" id="GO:0035020">
    <property type="term" value="P:regulation of Rac protein signal transduction"/>
    <property type="evidence" value="ECO:0007669"/>
    <property type="project" value="TreeGrafter"/>
</dbReference>
<evidence type="ECO:0000256" key="6">
    <source>
        <dbReference type="SAM" id="MobiDB-lite"/>
    </source>
</evidence>
<feature type="region of interest" description="Disordered" evidence="6">
    <location>
        <begin position="745"/>
        <end position="772"/>
    </location>
</feature>
<feature type="compositionally biased region" description="Polar residues" evidence="6">
    <location>
        <begin position="829"/>
        <end position="852"/>
    </location>
</feature>
<evidence type="ECO:0000256" key="3">
    <source>
        <dbReference type="ARBA" id="ARBA00022490"/>
    </source>
</evidence>
<dbReference type="PROSITE" id="PS51021">
    <property type="entry name" value="BAR"/>
    <property type="match status" value="1"/>
</dbReference>
<dbReference type="Proteomes" id="UP000515154">
    <property type="component" value="Linkage group LG3"/>
</dbReference>
<comment type="subcellular location">
    <subcellularLocation>
        <location evidence="1">Cytoplasm</location>
        <location evidence="1">Cytosol</location>
    </subcellularLocation>
</comment>
<dbReference type="GO" id="GO:0007165">
    <property type="term" value="P:signal transduction"/>
    <property type="evidence" value="ECO:0007669"/>
    <property type="project" value="InterPro"/>
</dbReference>